<reference evidence="1" key="1">
    <citation type="submission" date="2022-03" db="EMBL/GenBank/DDBJ databases">
        <authorList>
            <person name="Sayadi A."/>
        </authorList>
    </citation>
    <scope>NUCLEOTIDE SEQUENCE</scope>
</reference>
<accession>A0A9P0JGB7</accession>
<gene>
    <name evidence="1" type="ORF">ACAOBT_LOCUS52</name>
</gene>
<proteinExistence type="predicted"/>
<dbReference type="Proteomes" id="UP001152888">
    <property type="component" value="Unassembled WGS sequence"/>
</dbReference>
<dbReference type="AlphaFoldDB" id="A0A9P0JGB7"/>
<evidence type="ECO:0000313" key="2">
    <source>
        <dbReference type="Proteomes" id="UP001152888"/>
    </source>
</evidence>
<dbReference type="EMBL" id="CAKOFQ010006651">
    <property type="protein sequence ID" value="CAH1953456.1"/>
    <property type="molecule type" value="Genomic_DNA"/>
</dbReference>
<comment type="caution">
    <text evidence="1">The sequence shown here is derived from an EMBL/GenBank/DDBJ whole genome shotgun (WGS) entry which is preliminary data.</text>
</comment>
<protein>
    <submittedName>
        <fullName evidence="1">Uncharacterized protein</fullName>
    </submittedName>
</protein>
<keyword evidence="2" id="KW-1185">Reference proteome</keyword>
<name>A0A9P0JGB7_ACAOB</name>
<organism evidence="1 2">
    <name type="scientific">Acanthoscelides obtectus</name>
    <name type="common">Bean weevil</name>
    <name type="synonym">Bruchus obtectus</name>
    <dbReference type="NCBI Taxonomy" id="200917"/>
    <lineage>
        <taxon>Eukaryota</taxon>
        <taxon>Metazoa</taxon>
        <taxon>Ecdysozoa</taxon>
        <taxon>Arthropoda</taxon>
        <taxon>Hexapoda</taxon>
        <taxon>Insecta</taxon>
        <taxon>Pterygota</taxon>
        <taxon>Neoptera</taxon>
        <taxon>Endopterygota</taxon>
        <taxon>Coleoptera</taxon>
        <taxon>Polyphaga</taxon>
        <taxon>Cucujiformia</taxon>
        <taxon>Chrysomeloidea</taxon>
        <taxon>Chrysomelidae</taxon>
        <taxon>Bruchinae</taxon>
        <taxon>Bruchini</taxon>
        <taxon>Acanthoscelides</taxon>
    </lineage>
</organism>
<evidence type="ECO:0000313" key="1">
    <source>
        <dbReference type="EMBL" id="CAH1953456.1"/>
    </source>
</evidence>
<dbReference type="OrthoDB" id="440202at2759"/>
<sequence length="66" mass="7962">MVRRSTVVQFDINTQKRIHRSFYNAEPQKASFKALLLNYSQEAINYLADSAFNWIRQSRREYHSYC</sequence>